<dbReference type="InterPro" id="IPR012337">
    <property type="entry name" value="RNaseH-like_sf"/>
</dbReference>
<dbReference type="EMBL" id="JAFEMO010000001">
    <property type="protein sequence ID" value="KAH7576546.1"/>
    <property type="molecule type" value="Genomic_DNA"/>
</dbReference>
<evidence type="ECO:0000256" key="1">
    <source>
        <dbReference type="SAM" id="Phobius"/>
    </source>
</evidence>
<dbReference type="PANTHER" id="PTHR34131:SF2">
    <property type="entry name" value="FAMILY PROTEIN, PUTATIVE (DUF1997)-RELATED"/>
    <property type="match status" value="1"/>
</dbReference>
<dbReference type="Gene3D" id="3.30.420.10">
    <property type="entry name" value="Ribonuclease H-like superfamily/Ribonuclease H"/>
    <property type="match status" value="1"/>
</dbReference>
<sequence length="614" mass="67833">MADHNPPPSAPFLATPLTSGLAHPFHSVQVPTFYNPGMSLQLSAIKTLIGSNFDEWYESLSMFLVLESLPYQFDAFKTSYNTQKEVRDLSIMSAIVIQEEEILKTGKSHYVLNMTLDSTASKKFFSKDRGWKGSSGMASYTTLIFLTLALVLIVSKGSLLAKIRKDRVIRSQEVLGLIHTDICEPFTPIALGGYKYFITFIDDYSRYGHMELICEKSDSLYAFKVFKSAAELLKGKKIKADCGIEAQYTMLGTPEQNGVAERRIHTLLDMVRSQVCITSMAKSLSEIPLGLSRSSLPAGFFPNDLARSTSSHSLPSLHSTAPPLAPPLPTERPLARAPPTAAQQHRATVTSEIYRVLMRDMDSYSVLGIASSMVMNMMASSIKWITSAGEQAYTSLPCFSTTSTRKRILVFNVRSKSSSKSNAKIANFSAARKERIKLPDYDGGCHISDFLRHPSGIQAMLNTSALHTFQCTLPKVQLLNFEVAPVIDLRVTPTTEDCLVELLSCKFEGSDIVERQNDHFSSNKCMNIAGTYAKSFSKASTSHMDGSSEKGKKCKLLHWMGNGEVVAEAEVDCTDPQAVVHHMILGSDCWRVSVKKVLVSKVPLYRATTAFMIL</sequence>
<keyword evidence="3" id="KW-1185">Reference proteome</keyword>
<dbReference type="Pfam" id="PF09366">
    <property type="entry name" value="DUF1997"/>
    <property type="match status" value="1"/>
</dbReference>
<feature type="transmembrane region" description="Helical" evidence="1">
    <location>
        <begin position="137"/>
        <end position="155"/>
    </location>
</feature>
<dbReference type="PANTHER" id="PTHR34131">
    <property type="entry name" value="(RAP ANNOTATION RELEASE2) GALACTOSE-BINDING LIKE DOMAIN CONTAINING PROTEIN"/>
    <property type="match status" value="1"/>
</dbReference>
<gene>
    <name evidence="2" type="ORF">JRO89_XS01G0104900</name>
</gene>
<dbReference type="InterPro" id="IPR036397">
    <property type="entry name" value="RNaseH_sf"/>
</dbReference>
<dbReference type="Proteomes" id="UP000827721">
    <property type="component" value="Unassembled WGS sequence"/>
</dbReference>
<keyword evidence="1" id="KW-0812">Transmembrane</keyword>
<evidence type="ECO:0000313" key="2">
    <source>
        <dbReference type="EMBL" id="KAH7576546.1"/>
    </source>
</evidence>
<dbReference type="InterPro" id="IPR018971">
    <property type="entry name" value="DUF1997"/>
</dbReference>
<reference evidence="2 3" key="1">
    <citation type="submission" date="2021-02" db="EMBL/GenBank/DDBJ databases">
        <title>Plant Genome Project.</title>
        <authorList>
            <person name="Zhang R.-G."/>
        </authorList>
    </citation>
    <scope>NUCLEOTIDE SEQUENCE [LARGE SCALE GENOMIC DNA]</scope>
    <source>
        <tissue evidence="2">Leaves</tissue>
    </source>
</reference>
<evidence type="ECO:0000313" key="3">
    <source>
        <dbReference type="Proteomes" id="UP000827721"/>
    </source>
</evidence>
<keyword evidence="1" id="KW-0472">Membrane</keyword>
<comment type="caution">
    <text evidence="2">The sequence shown here is derived from an EMBL/GenBank/DDBJ whole genome shotgun (WGS) entry which is preliminary data.</text>
</comment>
<protein>
    <submittedName>
        <fullName evidence="2">Uncharacterized protein</fullName>
    </submittedName>
</protein>
<proteinExistence type="predicted"/>
<name>A0ABQ8IIL4_9ROSI</name>
<accession>A0ABQ8IIL4</accession>
<dbReference type="SUPFAM" id="SSF53098">
    <property type="entry name" value="Ribonuclease H-like"/>
    <property type="match status" value="1"/>
</dbReference>
<keyword evidence="1" id="KW-1133">Transmembrane helix</keyword>
<organism evidence="2 3">
    <name type="scientific">Xanthoceras sorbifolium</name>
    <dbReference type="NCBI Taxonomy" id="99658"/>
    <lineage>
        <taxon>Eukaryota</taxon>
        <taxon>Viridiplantae</taxon>
        <taxon>Streptophyta</taxon>
        <taxon>Embryophyta</taxon>
        <taxon>Tracheophyta</taxon>
        <taxon>Spermatophyta</taxon>
        <taxon>Magnoliopsida</taxon>
        <taxon>eudicotyledons</taxon>
        <taxon>Gunneridae</taxon>
        <taxon>Pentapetalae</taxon>
        <taxon>rosids</taxon>
        <taxon>malvids</taxon>
        <taxon>Sapindales</taxon>
        <taxon>Sapindaceae</taxon>
        <taxon>Xanthoceroideae</taxon>
        <taxon>Xanthoceras</taxon>
    </lineage>
</organism>